<dbReference type="AlphaFoldDB" id="A0A1G6LK20"/>
<evidence type="ECO:0000313" key="1">
    <source>
        <dbReference type="EMBL" id="SDC43085.1"/>
    </source>
</evidence>
<evidence type="ECO:0000313" key="2">
    <source>
        <dbReference type="Proteomes" id="UP000242662"/>
    </source>
</evidence>
<organism evidence="1 2">
    <name type="scientific">Shouchella lonarensis</name>
    <dbReference type="NCBI Taxonomy" id="1464122"/>
    <lineage>
        <taxon>Bacteria</taxon>
        <taxon>Bacillati</taxon>
        <taxon>Bacillota</taxon>
        <taxon>Bacilli</taxon>
        <taxon>Bacillales</taxon>
        <taxon>Bacillaceae</taxon>
        <taxon>Shouchella</taxon>
    </lineage>
</organism>
<dbReference type="Proteomes" id="UP000242662">
    <property type="component" value="Unassembled WGS sequence"/>
</dbReference>
<sequence length="201" mass="21842">MRQVIFVTDGDLSAKGVLEWLAPQMDCYCICASSGNPSTIDEQQLLKAIQEAPDVPILVMFDDCGCLNEGPGERNMRFLANHPDIQVLGALAVAAQTHAWEWTHVDVSVDRFGHLTAYGVDKEGLADLEVGRINGDTVSVLDDLQLPIVVGIGDIGKMARFDDVGRGAPVTRQAILLILERSGLNAEGGKEKNVQYKPDRK</sequence>
<dbReference type="InterPro" id="IPR025914">
    <property type="entry name" value="SpoVAE"/>
</dbReference>
<proteinExistence type="predicted"/>
<dbReference type="STRING" id="1464122.SAMN05421737_108140"/>
<keyword evidence="2" id="KW-1185">Reference proteome</keyword>
<dbReference type="RefSeq" id="WP_090776141.1">
    <property type="nucleotide sequence ID" value="NZ_FMYM01000008.1"/>
</dbReference>
<gene>
    <name evidence="1" type="ORF">SAMN05421737_108140</name>
</gene>
<reference evidence="2" key="1">
    <citation type="submission" date="2016-09" db="EMBL/GenBank/DDBJ databases">
        <authorList>
            <person name="Varghese N."/>
            <person name="Submissions S."/>
        </authorList>
    </citation>
    <scope>NUCLEOTIDE SEQUENCE [LARGE SCALE GENOMIC DNA]</scope>
    <source>
        <strain evidence="2">25nlg</strain>
    </source>
</reference>
<dbReference type="OrthoDB" id="1679631at2"/>
<dbReference type="EMBL" id="FMYM01000008">
    <property type="protein sequence ID" value="SDC43085.1"/>
    <property type="molecule type" value="Genomic_DNA"/>
</dbReference>
<accession>A0A1G6LK20</accession>
<protein>
    <submittedName>
        <fullName evidence="1">Stage V sporulation protein AE</fullName>
    </submittedName>
</protein>
<name>A0A1G6LK20_9BACI</name>
<dbReference type="Pfam" id="PF14097">
    <property type="entry name" value="SpoVAE"/>
    <property type="match status" value="1"/>
</dbReference>